<feature type="compositionally biased region" description="Low complexity" evidence="1">
    <location>
        <begin position="62"/>
        <end position="73"/>
    </location>
</feature>
<dbReference type="Proteomes" id="UP000183561">
    <property type="component" value="Unassembled WGS sequence"/>
</dbReference>
<feature type="region of interest" description="Disordered" evidence="1">
    <location>
        <begin position="55"/>
        <end position="82"/>
    </location>
</feature>
<accession>A0A1H4LZ29</accession>
<organism evidence="2 3">
    <name type="scientific">Rhodococcus koreensis</name>
    <dbReference type="NCBI Taxonomy" id="99653"/>
    <lineage>
        <taxon>Bacteria</taxon>
        <taxon>Bacillati</taxon>
        <taxon>Actinomycetota</taxon>
        <taxon>Actinomycetes</taxon>
        <taxon>Mycobacteriales</taxon>
        <taxon>Nocardiaceae</taxon>
        <taxon>Rhodococcus</taxon>
    </lineage>
</organism>
<feature type="compositionally biased region" description="Polar residues" evidence="1">
    <location>
        <begin position="303"/>
        <end position="313"/>
    </location>
</feature>
<reference evidence="3" key="1">
    <citation type="submission" date="2016-10" db="EMBL/GenBank/DDBJ databases">
        <authorList>
            <person name="Varghese N."/>
            <person name="Submissions S."/>
        </authorList>
    </citation>
    <scope>NUCLEOTIDE SEQUENCE [LARGE SCALE GENOMIC DNA]</scope>
    <source>
        <strain evidence="3">DSM 44498</strain>
    </source>
</reference>
<feature type="compositionally biased region" description="Basic residues" evidence="1">
    <location>
        <begin position="127"/>
        <end position="136"/>
    </location>
</feature>
<evidence type="ECO:0000313" key="2">
    <source>
        <dbReference type="EMBL" id="SEB75734.1"/>
    </source>
</evidence>
<feature type="compositionally biased region" description="Polar residues" evidence="1">
    <location>
        <begin position="328"/>
        <end position="340"/>
    </location>
</feature>
<dbReference type="EMBL" id="FNSV01000005">
    <property type="protein sequence ID" value="SEB75734.1"/>
    <property type="molecule type" value="Genomic_DNA"/>
</dbReference>
<protein>
    <submittedName>
        <fullName evidence="2">Uncharacterized protein</fullName>
    </submittedName>
</protein>
<proteinExistence type="predicted"/>
<name>A0A1H4LZ29_9NOCA</name>
<feature type="region of interest" description="Disordered" evidence="1">
    <location>
        <begin position="111"/>
        <end position="147"/>
    </location>
</feature>
<feature type="region of interest" description="Disordered" evidence="1">
    <location>
        <begin position="159"/>
        <end position="231"/>
    </location>
</feature>
<feature type="compositionally biased region" description="Basic residues" evidence="1">
    <location>
        <begin position="165"/>
        <end position="175"/>
    </location>
</feature>
<keyword evidence="3" id="KW-1185">Reference proteome</keyword>
<evidence type="ECO:0000256" key="1">
    <source>
        <dbReference type="SAM" id="MobiDB-lite"/>
    </source>
</evidence>
<gene>
    <name evidence="2" type="ORF">SAMN04490239_1533</name>
</gene>
<feature type="region of interest" description="Disordered" evidence="1">
    <location>
        <begin position="286"/>
        <end position="340"/>
    </location>
</feature>
<dbReference type="AlphaFoldDB" id="A0A1H4LZ29"/>
<sequence>MRWPGFDGRGHAGGRCAGVGALVCSSHVDPSYPVRALIHVARSRRIRRTCLHSDWSRRPGRRLPGSRPRSSPPVTFRSSPDVTRAPPILFVFGQGVGPPGSGTQCHRRAGEFSEGAKRREKSLRSPCARRMRRRLRAGPARRDSEAGRRNKWLICRAQHSGARSGGHRRRPRPGRRTAAVEGGHTDESPGINMPRRRGVTPGRGFRESNGGRSPGTAHRVHSATDMRPCGHGPAVGVSETVDNRSRRYRVFHVAHVVFRCRWCVVEGSRRAGDAGSFFGRCARRHRGAGQPVNQRRRRVAANSAFSRASSTEGPKNGATGVGPERKSASTLPTSPSPNSM</sequence>
<evidence type="ECO:0000313" key="3">
    <source>
        <dbReference type="Proteomes" id="UP000183561"/>
    </source>
</evidence>